<dbReference type="CDD" id="cd00293">
    <property type="entry name" value="USP-like"/>
    <property type="match status" value="1"/>
</dbReference>
<gene>
    <name evidence="2" type="ORF">NGM29_08955</name>
</gene>
<dbReference type="EMBL" id="CP100355">
    <property type="protein sequence ID" value="UTF55359.1"/>
    <property type="molecule type" value="Genomic_DNA"/>
</dbReference>
<evidence type="ECO:0000313" key="2">
    <source>
        <dbReference type="EMBL" id="UTF55359.1"/>
    </source>
</evidence>
<accession>A0A9E7SV05</accession>
<dbReference type="InterPro" id="IPR006015">
    <property type="entry name" value="Universal_stress_UspA"/>
</dbReference>
<protein>
    <submittedName>
        <fullName evidence="2">Universal stress protein</fullName>
    </submittedName>
</protein>
<keyword evidence="3" id="KW-1185">Reference proteome</keyword>
<dbReference type="PRINTS" id="PR01438">
    <property type="entry name" value="UNVRSLSTRESS"/>
</dbReference>
<name>A0A9E7SV05_9EURY</name>
<evidence type="ECO:0000259" key="1">
    <source>
        <dbReference type="Pfam" id="PF00582"/>
    </source>
</evidence>
<sequence length="143" mass="15683">MSDGPFRRVLVPIANEEDARVTGKAVAGRFDDATLIPIYVVEKAGGAPDAAGVEQREEFAETLFKIFEAVIDDPTLTIEPTVGYGTDVAATILEVADDERADTIVFVPRSESRWRQLLTGDVARKLINRTDRPVLILPGDRDE</sequence>
<reference evidence="2" key="1">
    <citation type="submission" date="2022-06" db="EMBL/GenBank/DDBJ databases">
        <title>Diverse halophilic archaea isolated from saline environments.</title>
        <authorList>
            <person name="Cui H.-L."/>
        </authorList>
    </citation>
    <scope>NUCLEOTIDE SEQUENCE</scope>
    <source>
        <strain evidence="2">WLHS1</strain>
    </source>
</reference>
<dbReference type="Pfam" id="PF00582">
    <property type="entry name" value="Usp"/>
    <property type="match status" value="1"/>
</dbReference>
<feature type="domain" description="UspA" evidence="1">
    <location>
        <begin position="6"/>
        <end position="138"/>
    </location>
</feature>
<evidence type="ECO:0000313" key="3">
    <source>
        <dbReference type="Proteomes" id="UP001056855"/>
    </source>
</evidence>
<dbReference type="Proteomes" id="UP001056855">
    <property type="component" value="Chromosome"/>
</dbReference>
<proteinExistence type="predicted"/>
<dbReference type="RefSeq" id="WP_254160297.1">
    <property type="nucleotide sequence ID" value="NZ_CP100355.1"/>
</dbReference>
<dbReference type="SUPFAM" id="SSF52402">
    <property type="entry name" value="Adenine nucleotide alpha hydrolases-like"/>
    <property type="match status" value="1"/>
</dbReference>
<dbReference type="Gene3D" id="3.40.50.12370">
    <property type="match status" value="1"/>
</dbReference>
<dbReference type="GeneID" id="73290171"/>
<organism evidence="2 3">
    <name type="scientific">Natronosalvus rutilus</name>
    <dbReference type="NCBI Taxonomy" id="2953753"/>
    <lineage>
        <taxon>Archaea</taxon>
        <taxon>Methanobacteriati</taxon>
        <taxon>Methanobacteriota</taxon>
        <taxon>Stenosarchaea group</taxon>
        <taxon>Halobacteria</taxon>
        <taxon>Halobacteriales</taxon>
        <taxon>Natrialbaceae</taxon>
        <taxon>Natronosalvus</taxon>
    </lineage>
</organism>
<dbReference type="InterPro" id="IPR006016">
    <property type="entry name" value="UspA"/>
</dbReference>
<dbReference type="KEGG" id="sawl:NGM29_08955"/>
<dbReference type="AlphaFoldDB" id="A0A9E7SV05"/>